<evidence type="ECO:0000259" key="1">
    <source>
        <dbReference type="PROSITE" id="PS50206"/>
    </source>
</evidence>
<dbReference type="SUPFAM" id="SSF52821">
    <property type="entry name" value="Rhodanese/Cell cycle control phosphatase"/>
    <property type="match status" value="1"/>
</dbReference>
<dbReference type="PANTHER" id="PTHR43031:SF1">
    <property type="entry name" value="PYRIDINE NUCLEOTIDE-DISULPHIDE OXIDOREDUCTASE"/>
    <property type="match status" value="1"/>
</dbReference>
<dbReference type="InterPro" id="IPR001763">
    <property type="entry name" value="Rhodanese-like_dom"/>
</dbReference>
<protein>
    <recommendedName>
        <fullName evidence="1">Rhodanese domain-containing protein</fullName>
    </recommendedName>
</protein>
<dbReference type="EMBL" id="CP005078">
    <property type="protein sequence ID" value="AGM25745.1"/>
    <property type="molecule type" value="Genomic_DNA"/>
</dbReference>
<organism evidence="2 3">
    <name type="scientific">Spiroplasma syrphidicola EA-1</name>
    <dbReference type="NCBI Taxonomy" id="1276229"/>
    <lineage>
        <taxon>Bacteria</taxon>
        <taxon>Bacillati</taxon>
        <taxon>Mycoplasmatota</taxon>
        <taxon>Mollicutes</taxon>
        <taxon>Entomoplasmatales</taxon>
        <taxon>Spiroplasmataceae</taxon>
        <taxon>Spiroplasma</taxon>
    </lineage>
</organism>
<keyword evidence="3" id="KW-1185">Reference proteome</keyword>
<dbReference type="PATRIC" id="fig|1276229.3.peg.149"/>
<sequence length="118" mass="14076">MFLTAFQMKYQTKSVKKLPKIVNSNKWLIVDIRPKEEWTESHIINSISVPHHLFKLIYYKKIDKSKKILFVSSAGHSHLDLYKLLRKHNFKVYILNGGWKKIHQTANFDEFLTYNPID</sequence>
<accession>R4UHY3</accession>
<evidence type="ECO:0000313" key="2">
    <source>
        <dbReference type="EMBL" id="AGM25745.1"/>
    </source>
</evidence>
<dbReference type="PROSITE" id="PS50206">
    <property type="entry name" value="RHODANESE_3"/>
    <property type="match status" value="1"/>
</dbReference>
<gene>
    <name evidence="2" type="ORF">SSYRP_v1c01490</name>
</gene>
<dbReference type="SMART" id="SM00450">
    <property type="entry name" value="RHOD"/>
    <property type="match status" value="1"/>
</dbReference>
<dbReference type="STRING" id="1276229.SSYRP_v1c01490"/>
<dbReference type="Pfam" id="PF00581">
    <property type="entry name" value="Rhodanese"/>
    <property type="match status" value="1"/>
</dbReference>
<dbReference type="OrthoDB" id="389427at2"/>
<name>R4UHY3_9MOLU</name>
<dbReference type="AlphaFoldDB" id="R4UHY3"/>
<evidence type="ECO:0000313" key="3">
    <source>
        <dbReference type="Proteomes" id="UP000013963"/>
    </source>
</evidence>
<dbReference type="RefSeq" id="WP_016340405.1">
    <property type="nucleotide sequence ID" value="NC_021284.1"/>
</dbReference>
<dbReference type="HOGENOM" id="CLU_1936799_0_0_14"/>
<dbReference type="InterPro" id="IPR050229">
    <property type="entry name" value="GlpE_sulfurtransferase"/>
</dbReference>
<dbReference type="eggNOG" id="COG0607">
    <property type="taxonomic scope" value="Bacteria"/>
</dbReference>
<dbReference type="Gene3D" id="3.40.250.10">
    <property type="entry name" value="Rhodanese-like domain"/>
    <property type="match status" value="1"/>
</dbReference>
<dbReference type="KEGG" id="ssyr:SSYRP_v1c01490"/>
<dbReference type="Proteomes" id="UP000013963">
    <property type="component" value="Chromosome"/>
</dbReference>
<proteinExistence type="predicted"/>
<dbReference type="PANTHER" id="PTHR43031">
    <property type="entry name" value="FAD-DEPENDENT OXIDOREDUCTASE"/>
    <property type="match status" value="1"/>
</dbReference>
<reference evidence="2 3" key="1">
    <citation type="journal article" date="2013" name="Genome Biol. Evol.">
        <title>Complete genomes of two dipteran-associated spiroplasmas provided insights into the origin, dynamics, and impacts of viral invasion in spiroplasma.</title>
        <authorList>
            <person name="Ku C."/>
            <person name="Lo W.S."/>
            <person name="Chen L.L."/>
            <person name="Kuo C.H."/>
        </authorList>
    </citation>
    <scope>NUCLEOTIDE SEQUENCE [LARGE SCALE GENOMIC DNA]</scope>
    <source>
        <strain evidence="2">EA-1</strain>
    </source>
</reference>
<dbReference type="InterPro" id="IPR036873">
    <property type="entry name" value="Rhodanese-like_dom_sf"/>
</dbReference>
<dbReference type="CDD" id="cd00158">
    <property type="entry name" value="RHOD"/>
    <property type="match status" value="1"/>
</dbReference>
<feature type="domain" description="Rhodanese" evidence="1">
    <location>
        <begin position="23"/>
        <end position="107"/>
    </location>
</feature>